<keyword evidence="2" id="KW-1185">Reference proteome</keyword>
<dbReference type="Proteomes" id="UP000030889">
    <property type="component" value="Unassembled WGS sequence"/>
</dbReference>
<dbReference type="GO" id="GO:0005840">
    <property type="term" value="C:ribosome"/>
    <property type="evidence" value="ECO:0007669"/>
    <property type="project" value="UniProtKB-KW"/>
</dbReference>
<dbReference type="NCBIfam" id="TIGR00741">
    <property type="entry name" value="yfiA"/>
    <property type="match status" value="1"/>
</dbReference>
<dbReference type="Pfam" id="PF02482">
    <property type="entry name" value="Ribosomal_S30AE"/>
    <property type="match status" value="1"/>
</dbReference>
<protein>
    <submittedName>
        <fullName evidence="1">30S ribosomal protein S30</fullName>
    </submittedName>
</protein>
<comment type="caution">
    <text evidence="1">The sequence shown here is derived from an EMBL/GenBank/DDBJ whole genome shotgun (WGS) entry which is preliminary data.</text>
</comment>
<keyword evidence="1" id="KW-0687">Ribonucleoprotein</keyword>
<dbReference type="InterPro" id="IPR036567">
    <property type="entry name" value="RHF-like"/>
</dbReference>
<dbReference type="Gene3D" id="3.30.160.100">
    <property type="entry name" value="Ribosome hibernation promotion factor-like"/>
    <property type="match status" value="1"/>
</dbReference>
<sequence>MNVQIQAVKFDADRKLIEFVEAKMAKLDRFIERATGADVILKLDKDNEKGNKVAIIRIEVPGDDLVAEARSKSFEESVDNAIDALKKQIEKHKERYAK</sequence>
<evidence type="ECO:0000313" key="1">
    <source>
        <dbReference type="EMBL" id="KHE42005.1"/>
    </source>
</evidence>
<dbReference type="EMBL" id="JRGF01000007">
    <property type="protein sequence ID" value="KHE42005.1"/>
    <property type="molecule type" value="Genomic_DNA"/>
</dbReference>
<name>A0ABR4YIB8_9BACT</name>
<reference evidence="1 2" key="1">
    <citation type="submission" date="2014-09" db="EMBL/GenBank/DDBJ databases">
        <title>Alistipes sp. 627, sp. nov., a novel member of the family Rikenellaceae isolated from human faeces.</title>
        <authorList>
            <person name="Shkoporov A.N."/>
            <person name="Chaplin A.V."/>
            <person name="Motuzova O.V."/>
            <person name="Kafarskaia L.I."/>
            <person name="Khokhlova E.V."/>
            <person name="Efimov B.A."/>
        </authorList>
    </citation>
    <scope>NUCLEOTIDE SEQUENCE [LARGE SCALE GENOMIC DNA]</scope>
    <source>
        <strain evidence="1 2">627</strain>
    </source>
</reference>
<proteinExistence type="predicted"/>
<dbReference type="SUPFAM" id="SSF69754">
    <property type="entry name" value="Ribosome binding protein Y (YfiA homologue)"/>
    <property type="match status" value="1"/>
</dbReference>
<gene>
    <name evidence="1" type="ORF">LG35_07135</name>
</gene>
<organism evidence="1 2">
    <name type="scientific">Alistipes inops</name>
    <dbReference type="NCBI Taxonomy" id="1501391"/>
    <lineage>
        <taxon>Bacteria</taxon>
        <taxon>Pseudomonadati</taxon>
        <taxon>Bacteroidota</taxon>
        <taxon>Bacteroidia</taxon>
        <taxon>Bacteroidales</taxon>
        <taxon>Rikenellaceae</taxon>
        <taxon>Alistipes</taxon>
    </lineage>
</organism>
<evidence type="ECO:0000313" key="2">
    <source>
        <dbReference type="Proteomes" id="UP000030889"/>
    </source>
</evidence>
<dbReference type="InterPro" id="IPR003489">
    <property type="entry name" value="RHF/RaiA"/>
</dbReference>
<accession>A0ABR4YIB8</accession>
<keyword evidence="1" id="KW-0689">Ribosomal protein</keyword>
<dbReference type="RefSeq" id="WP_022063732.1">
    <property type="nucleotide sequence ID" value="NZ_JRGF01000007.1"/>
</dbReference>